<comment type="caution">
    <text evidence="1">The sequence shown here is derived from an EMBL/GenBank/DDBJ whole genome shotgun (WGS) entry which is preliminary data.</text>
</comment>
<proteinExistence type="predicted"/>
<organism evidence="1 2">
    <name type="scientific">Patagioenas fasciata monilis</name>
    <dbReference type="NCBI Taxonomy" id="372326"/>
    <lineage>
        <taxon>Eukaryota</taxon>
        <taxon>Metazoa</taxon>
        <taxon>Chordata</taxon>
        <taxon>Craniata</taxon>
        <taxon>Vertebrata</taxon>
        <taxon>Euteleostomi</taxon>
        <taxon>Archelosauria</taxon>
        <taxon>Archosauria</taxon>
        <taxon>Dinosauria</taxon>
        <taxon>Saurischia</taxon>
        <taxon>Theropoda</taxon>
        <taxon>Coelurosauria</taxon>
        <taxon>Aves</taxon>
        <taxon>Neognathae</taxon>
        <taxon>Neoaves</taxon>
        <taxon>Columbimorphae</taxon>
        <taxon>Columbiformes</taxon>
        <taxon>Columbidae</taxon>
        <taxon>Patagioenas</taxon>
    </lineage>
</organism>
<sequence>MGGKRSTTLFKGSRAPLEGKRLDKGKFYYRHTEIWITPLKQPIRLTATLKSILSCFTPHPEQKKPTGKTCQIDSYM</sequence>
<evidence type="ECO:0000313" key="2">
    <source>
        <dbReference type="Proteomes" id="UP000190648"/>
    </source>
</evidence>
<gene>
    <name evidence="1" type="ORF">AV530_017454</name>
</gene>
<dbReference type="Proteomes" id="UP000190648">
    <property type="component" value="Unassembled WGS sequence"/>
</dbReference>
<keyword evidence="2" id="KW-1185">Reference proteome</keyword>
<evidence type="ECO:0000313" key="1">
    <source>
        <dbReference type="EMBL" id="OPJ71204.1"/>
    </source>
</evidence>
<protein>
    <submittedName>
        <fullName evidence="1">Uncharacterized protein</fullName>
    </submittedName>
</protein>
<name>A0A1V4JGK6_PATFA</name>
<dbReference type="EMBL" id="LSYS01007721">
    <property type="protein sequence ID" value="OPJ71204.1"/>
    <property type="molecule type" value="Genomic_DNA"/>
</dbReference>
<reference evidence="1 2" key="1">
    <citation type="submission" date="2016-02" db="EMBL/GenBank/DDBJ databases">
        <title>Band-tailed pigeon sequencing and assembly.</title>
        <authorList>
            <person name="Soares A.E."/>
            <person name="Novak B.J."/>
            <person name="Rice E.S."/>
            <person name="O'Connell B."/>
            <person name="Chang D."/>
            <person name="Weber S."/>
            <person name="Shapiro B."/>
        </authorList>
    </citation>
    <scope>NUCLEOTIDE SEQUENCE [LARGE SCALE GENOMIC DNA]</scope>
    <source>
        <strain evidence="1">BTP2013</strain>
        <tissue evidence="1">Blood</tissue>
    </source>
</reference>
<accession>A0A1V4JGK6</accession>
<dbReference type="AlphaFoldDB" id="A0A1V4JGK6"/>